<organism evidence="3 4">
    <name type="scientific">Nocardioides islandensis</name>
    <dbReference type="NCBI Taxonomy" id="433663"/>
    <lineage>
        <taxon>Bacteria</taxon>
        <taxon>Bacillati</taxon>
        <taxon>Actinomycetota</taxon>
        <taxon>Actinomycetes</taxon>
        <taxon>Propionibacteriales</taxon>
        <taxon>Nocardioidaceae</taxon>
        <taxon>Nocardioides</taxon>
    </lineage>
</organism>
<dbReference type="InterPro" id="IPR001466">
    <property type="entry name" value="Beta-lactam-related"/>
</dbReference>
<dbReference type="Proteomes" id="UP000640489">
    <property type="component" value="Unassembled WGS sequence"/>
</dbReference>
<comment type="caution">
    <text evidence="3">The sequence shown here is derived from an EMBL/GenBank/DDBJ whole genome shotgun (WGS) entry which is preliminary data.</text>
</comment>
<protein>
    <submittedName>
        <fullName evidence="3">Beta-lactamase family protein</fullName>
    </submittedName>
</protein>
<reference evidence="3" key="1">
    <citation type="submission" date="2020-11" db="EMBL/GenBank/DDBJ databases">
        <title>Nocardioides sp. nov., isolated from Soil of Cynanchum wilfordii Hemsley rhizosphere.</title>
        <authorList>
            <person name="Lee J.-S."/>
            <person name="Suh M.K."/>
            <person name="Kim J.-S."/>
        </authorList>
    </citation>
    <scope>NUCLEOTIDE SEQUENCE</scope>
    <source>
        <strain evidence="3">KCTC 19275</strain>
    </source>
</reference>
<feature type="domain" description="Beta-lactamase-related" evidence="1">
    <location>
        <begin position="20"/>
        <end position="321"/>
    </location>
</feature>
<dbReference type="Pfam" id="PF00144">
    <property type="entry name" value="Beta-lactamase"/>
    <property type="match status" value="1"/>
</dbReference>
<keyword evidence="4" id="KW-1185">Reference proteome</keyword>
<accession>A0A930YJL1</accession>
<dbReference type="InterPro" id="IPR056008">
    <property type="entry name" value="DUF7586"/>
</dbReference>
<feature type="domain" description="DUF7586" evidence="2">
    <location>
        <begin position="345"/>
        <end position="428"/>
    </location>
</feature>
<dbReference type="AlphaFoldDB" id="A0A930YJL1"/>
<dbReference type="EMBL" id="JADKPN010000013">
    <property type="protein sequence ID" value="MBF4765134.1"/>
    <property type="molecule type" value="Genomic_DNA"/>
</dbReference>
<dbReference type="InterPro" id="IPR012338">
    <property type="entry name" value="Beta-lactam/transpept-like"/>
</dbReference>
<evidence type="ECO:0000313" key="3">
    <source>
        <dbReference type="EMBL" id="MBF4765134.1"/>
    </source>
</evidence>
<dbReference type="Gene3D" id="3.40.710.10">
    <property type="entry name" value="DD-peptidase/beta-lactamase superfamily"/>
    <property type="match status" value="1"/>
</dbReference>
<dbReference type="InterPro" id="IPR050491">
    <property type="entry name" value="AmpC-like"/>
</dbReference>
<dbReference type="PANTHER" id="PTHR46825">
    <property type="entry name" value="D-ALANYL-D-ALANINE-CARBOXYPEPTIDASE/ENDOPEPTIDASE AMPH"/>
    <property type="match status" value="1"/>
</dbReference>
<dbReference type="PANTHER" id="PTHR46825:SF7">
    <property type="entry name" value="D-ALANYL-D-ALANINE CARBOXYPEPTIDASE"/>
    <property type="match status" value="1"/>
</dbReference>
<evidence type="ECO:0000313" key="4">
    <source>
        <dbReference type="Proteomes" id="UP000640489"/>
    </source>
</evidence>
<evidence type="ECO:0000259" key="2">
    <source>
        <dbReference type="Pfam" id="PF24491"/>
    </source>
</evidence>
<dbReference type="Pfam" id="PF24491">
    <property type="entry name" value="DUF7586"/>
    <property type="match status" value="1"/>
</dbReference>
<gene>
    <name evidence="3" type="ORF">ISU07_18545</name>
</gene>
<evidence type="ECO:0000259" key="1">
    <source>
        <dbReference type="Pfam" id="PF00144"/>
    </source>
</evidence>
<name>A0A930YJL1_9ACTN</name>
<dbReference type="SUPFAM" id="SSF56601">
    <property type="entry name" value="beta-lactamase/transpeptidase-like"/>
    <property type="match status" value="1"/>
</dbReference>
<proteinExistence type="predicted"/>
<sequence>MLVPAAGGLRRGNRRVIDLDERLSRLQGRGRLPSVVAGVLSAGSLTWVGGAGEVPGPPDDTQYRIGSITKTLVAVTVMRLRDEGLLALTDPIGRFVPEAGYAEASVRDLLAHVSGMQSEPVGSWWERSPGVPVPDLLAANTSAGRVADTGSYYHYSNLGFALLGEAVARLRGRPWFEVVADELLVPLGMTRTSYLPVAPHAQGYSVDHFHETLTEEPHQDTGAMAPAGQAWSTVADLARWADFLATGHETVLARETLDEMATLQAPAEGYGLGLRLMDVRGTAYAGHTGSMPGFLASLFVDRSRRDGVVALANATTGLPAESVPRLLLGEHAPPRAEPWVPTTVVPEAVTGLPGLWFWGHTALELRWHHGVLRLHQPGEVRDAYEFEVRADGTIVGTVGYHRGETMHVHRRPDGSVSHLVCATFVYTRIPYDPDVPIPGGHPA</sequence>